<name>A0A485LN76_9STRA</name>
<dbReference type="InterPro" id="IPR016035">
    <property type="entry name" value="Acyl_Trfase/lysoPLipase"/>
</dbReference>
<dbReference type="PANTHER" id="PTHR12406">
    <property type="entry name" value="CALCIUM-INDEPENDENT PHOSPHOLIPASE A2 IPLA2 -RELATED"/>
    <property type="match status" value="1"/>
</dbReference>
<evidence type="ECO:0000259" key="4">
    <source>
        <dbReference type="PROSITE" id="PS51635"/>
    </source>
</evidence>
<dbReference type="GO" id="GO:0005737">
    <property type="term" value="C:cytoplasm"/>
    <property type="evidence" value="ECO:0007669"/>
    <property type="project" value="TreeGrafter"/>
</dbReference>
<dbReference type="EMBL" id="CAADRA010007249">
    <property type="protein sequence ID" value="VFT99664.1"/>
    <property type="molecule type" value="Genomic_DNA"/>
</dbReference>
<dbReference type="Pfam" id="PF01734">
    <property type="entry name" value="Patatin"/>
    <property type="match status" value="1"/>
</dbReference>
<keyword evidence="2" id="KW-0442">Lipid degradation</keyword>
<reference evidence="6 7" key="1">
    <citation type="submission" date="2019-03" db="EMBL/GenBank/DDBJ databases">
        <authorList>
            <person name="Gaulin E."/>
            <person name="Dumas B."/>
        </authorList>
    </citation>
    <scope>NUCLEOTIDE SEQUENCE [LARGE SCALE GENOMIC DNA]</scope>
    <source>
        <strain evidence="6">CBS 568.67</strain>
    </source>
</reference>
<dbReference type="Proteomes" id="UP000332933">
    <property type="component" value="Unassembled WGS sequence"/>
</dbReference>
<feature type="domain" description="PNPLA" evidence="4">
    <location>
        <begin position="120"/>
        <end position="284"/>
    </location>
</feature>
<organism evidence="6 7">
    <name type="scientific">Aphanomyces stellatus</name>
    <dbReference type="NCBI Taxonomy" id="120398"/>
    <lineage>
        <taxon>Eukaryota</taxon>
        <taxon>Sar</taxon>
        <taxon>Stramenopiles</taxon>
        <taxon>Oomycota</taxon>
        <taxon>Saprolegniomycetes</taxon>
        <taxon>Saprolegniales</taxon>
        <taxon>Verrucalvaceae</taxon>
        <taxon>Aphanomyces</taxon>
    </lineage>
</organism>
<feature type="region of interest" description="Disordered" evidence="3">
    <location>
        <begin position="1"/>
        <end position="30"/>
    </location>
</feature>
<feature type="active site" description="Nucleophile" evidence="2">
    <location>
        <position position="154"/>
    </location>
</feature>
<dbReference type="GO" id="GO:0019433">
    <property type="term" value="P:triglyceride catabolic process"/>
    <property type="evidence" value="ECO:0007669"/>
    <property type="project" value="TreeGrafter"/>
</dbReference>
<keyword evidence="1 2" id="KW-0443">Lipid metabolism</keyword>
<dbReference type="PROSITE" id="PS51635">
    <property type="entry name" value="PNPLA"/>
    <property type="match status" value="1"/>
</dbReference>
<evidence type="ECO:0000313" key="6">
    <source>
        <dbReference type="EMBL" id="VFT99664.1"/>
    </source>
</evidence>
<dbReference type="GO" id="GO:0004806">
    <property type="term" value="F:triacylglycerol lipase activity"/>
    <property type="evidence" value="ECO:0007669"/>
    <property type="project" value="TreeGrafter"/>
</dbReference>
<keyword evidence="2" id="KW-0378">Hydrolase</keyword>
<evidence type="ECO:0000313" key="7">
    <source>
        <dbReference type="Proteomes" id="UP000332933"/>
    </source>
</evidence>
<protein>
    <submittedName>
        <fullName evidence="6">Aste57867_23016 protein</fullName>
    </submittedName>
</protein>
<dbReference type="PANTHER" id="PTHR12406:SF7">
    <property type="entry name" value="PATATIN-LIKE PHOSPHOLIPASE DOMAIN-CONTAINING PROTEIN 4"/>
    <property type="match status" value="1"/>
</dbReference>
<dbReference type="SUPFAM" id="SSF52151">
    <property type="entry name" value="FabD/lysophospholipase-like"/>
    <property type="match status" value="1"/>
</dbReference>
<dbReference type="GO" id="GO:0005811">
    <property type="term" value="C:lipid droplet"/>
    <property type="evidence" value="ECO:0007669"/>
    <property type="project" value="TreeGrafter"/>
</dbReference>
<keyword evidence="7" id="KW-1185">Reference proteome</keyword>
<proteinExistence type="predicted"/>
<evidence type="ECO:0000256" key="2">
    <source>
        <dbReference type="PROSITE-ProRule" id="PRU01161"/>
    </source>
</evidence>
<evidence type="ECO:0000313" key="5">
    <source>
        <dbReference type="EMBL" id="KAF0684987.1"/>
    </source>
</evidence>
<reference evidence="5" key="2">
    <citation type="submission" date="2019-06" db="EMBL/GenBank/DDBJ databases">
        <title>Genomics analysis of Aphanomyces spp. identifies a new class of oomycete effector associated with host adaptation.</title>
        <authorList>
            <person name="Gaulin E."/>
        </authorList>
    </citation>
    <scope>NUCLEOTIDE SEQUENCE</scope>
    <source>
        <strain evidence="5">CBS 578.67</strain>
    </source>
</reference>
<feature type="compositionally biased region" description="Basic and acidic residues" evidence="3">
    <location>
        <begin position="10"/>
        <end position="20"/>
    </location>
</feature>
<sequence>MDSLWLTNESEERSAIDQKDPIPTNKKRKMDVAEIGTDDDHSMMKYFRRLVPHVMTPFVHATTSAGCLDPLWTHDHPPTDDEADDVPATKKTAMVAIKIPAPMRRLRLQPRQKRGEPVQISFGGCGGFYNYLLGVASIVQERFDLTGAVFSGSSAGCFPALVLAMERSVADFFHGANLTLIRDADKKTFMGLGGWIPLTKKHTLAQLDPDTYIKLDKKFYCSITRVPSLQNELVTTWKDNEDMVDCMLTSGHVPLYHPEILKSFRGGKYIDGSVSNNDPLPLGDAAPAHVFHFWKWRNVLPHWILVSTNANWANQQFEWGRADALANLHEIEAVLHYKEDEEAEELLEAVRMAPTRRMSRL</sequence>
<accession>A0A485LN76</accession>
<dbReference type="InterPro" id="IPR033562">
    <property type="entry name" value="PLPL"/>
</dbReference>
<dbReference type="InterPro" id="IPR002641">
    <property type="entry name" value="PNPLA_dom"/>
</dbReference>
<feature type="active site" description="Proton acceptor" evidence="2">
    <location>
        <position position="271"/>
    </location>
</feature>
<evidence type="ECO:0000256" key="3">
    <source>
        <dbReference type="SAM" id="MobiDB-lite"/>
    </source>
</evidence>
<dbReference type="GO" id="GO:0016020">
    <property type="term" value="C:membrane"/>
    <property type="evidence" value="ECO:0007669"/>
    <property type="project" value="TreeGrafter"/>
</dbReference>
<gene>
    <name evidence="6" type="primary">Aste57867_23016</name>
    <name evidence="5" type="ORF">As57867_022945</name>
    <name evidence="6" type="ORF">ASTE57867_23016</name>
</gene>
<dbReference type="OrthoDB" id="197155at2759"/>
<comment type="caution">
    <text evidence="2">Lacks conserved residue(s) required for the propagation of feature annotation.</text>
</comment>
<dbReference type="GO" id="GO:0055088">
    <property type="term" value="P:lipid homeostasis"/>
    <property type="evidence" value="ECO:0007669"/>
    <property type="project" value="TreeGrafter"/>
</dbReference>
<feature type="short sequence motif" description="GXSXG" evidence="2">
    <location>
        <begin position="152"/>
        <end position="156"/>
    </location>
</feature>
<dbReference type="EMBL" id="VJMH01007223">
    <property type="protein sequence ID" value="KAF0684987.1"/>
    <property type="molecule type" value="Genomic_DNA"/>
</dbReference>
<dbReference type="AlphaFoldDB" id="A0A485LN76"/>
<evidence type="ECO:0000256" key="1">
    <source>
        <dbReference type="ARBA" id="ARBA00023098"/>
    </source>
</evidence>